<accession>A0AAV1RPM9</accession>
<protein>
    <submittedName>
        <fullName evidence="1">Uncharacterized protein</fullName>
    </submittedName>
</protein>
<evidence type="ECO:0000313" key="1">
    <source>
        <dbReference type="EMBL" id="CAK7337643.1"/>
    </source>
</evidence>
<reference evidence="1 2" key="1">
    <citation type="submission" date="2024-01" db="EMBL/GenBank/DDBJ databases">
        <authorList>
            <person name="Waweru B."/>
        </authorList>
    </citation>
    <scope>NUCLEOTIDE SEQUENCE [LARGE SCALE GENOMIC DNA]</scope>
</reference>
<name>A0AAV1RPM9_9ROSI</name>
<proteinExistence type="predicted"/>
<sequence length="85" mass="9178">MELWLEKGCNGGGMRGGDRDGMAFRVSKRMMPTNVKASSSRLIMSYGKTTTSDHGRLVVACRGVCVVGEFRFGKIMDDGGDLVEG</sequence>
<evidence type="ECO:0000313" key="2">
    <source>
        <dbReference type="Proteomes" id="UP001314170"/>
    </source>
</evidence>
<dbReference type="Proteomes" id="UP001314170">
    <property type="component" value="Unassembled WGS sequence"/>
</dbReference>
<dbReference type="EMBL" id="CAWUPB010001108">
    <property type="protein sequence ID" value="CAK7337643.1"/>
    <property type="molecule type" value="Genomic_DNA"/>
</dbReference>
<gene>
    <name evidence="1" type="ORF">DCAF_LOCUS12681</name>
</gene>
<organism evidence="1 2">
    <name type="scientific">Dovyalis caffra</name>
    <dbReference type="NCBI Taxonomy" id="77055"/>
    <lineage>
        <taxon>Eukaryota</taxon>
        <taxon>Viridiplantae</taxon>
        <taxon>Streptophyta</taxon>
        <taxon>Embryophyta</taxon>
        <taxon>Tracheophyta</taxon>
        <taxon>Spermatophyta</taxon>
        <taxon>Magnoliopsida</taxon>
        <taxon>eudicotyledons</taxon>
        <taxon>Gunneridae</taxon>
        <taxon>Pentapetalae</taxon>
        <taxon>rosids</taxon>
        <taxon>fabids</taxon>
        <taxon>Malpighiales</taxon>
        <taxon>Salicaceae</taxon>
        <taxon>Flacourtieae</taxon>
        <taxon>Dovyalis</taxon>
    </lineage>
</organism>
<comment type="caution">
    <text evidence="1">The sequence shown here is derived from an EMBL/GenBank/DDBJ whole genome shotgun (WGS) entry which is preliminary data.</text>
</comment>
<dbReference type="AlphaFoldDB" id="A0AAV1RPM9"/>
<keyword evidence="2" id="KW-1185">Reference proteome</keyword>